<evidence type="ECO:0000256" key="1">
    <source>
        <dbReference type="ARBA" id="ARBA00022857"/>
    </source>
</evidence>
<keyword evidence="1" id="KW-0521">NADP</keyword>
<comment type="caution">
    <text evidence="4">The sequence shown here is derived from an EMBL/GenBank/DDBJ whole genome shotgun (WGS) entry which is preliminary data.</text>
</comment>
<dbReference type="GeneID" id="98149964"/>
<dbReference type="SUPFAM" id="SSF51735">
    <property type="entry name" value="NAD(P)-binding Rossmann-fold domains"/>
    <property type="match status" value="1"/>
</dbReference>
<feature type="domain" description="NmrA-like" evidence="3">
    <location>
        <begin position="3"/>
        <end position="253"/>
    </location>
</feature>
<dbReference type="InterPro" id="IPR036291">
    <property type="entry name" value="NAD(P)-bd_dom_sf"/>
</dbReference>
<sequence>MSKSNLLIFGATGAIGSYITAEIVHARASFNRIAVFTSPSTLSAKAEQLSALREEGVEIITGDVTKKDDVVKAFEGIDTIISALGRGVIAAQIPLVQWADSTPNIKRFLPSEYGTDIEYGPSSADEKPHQQKLKVRAALQQTKDLEYAYVVTGPYADVPFFLGAAANPRGGTFDVKGRRAVLLGDGKGRVSLSDCSDVGKFVVHALTHWECAKGRALKLNSFTATPEEILAEFERQTGDKWAVEYISLEQLKAFEAEAWEKSQPDATSLTLQRIWTEGGTLYDRRDNEDIGAGDTVSLAGAVQKAIRAQLAR</sequence>
<evidence type="ECO:0000259" key="3">
    <source>
        <dbReference type="Pfam" id="PF05368"/>
    </source>
</evidence>
<dbReference type="PANTHER" id="PTHR47706">
    <property type="entry name" value="NMRA-LIKE FAMILY PROTEIN"/>
    <property type="match status" value="1"/>
</dbReference>
<accession>A0ABR4LYU1</accession>
<dbReference type="InterPro" id="IPR051609">
    <property type="entry name" value="NmrA/Isoflavone_reductase-like"/>
</dbReference>
<reference evidence="4 5" key="1">
    <citation type="submission" date="2024-07" db="EMBL/GenBank/DDBJ databases">
        <title>Section-level genome sequencing and comparative genomics of Aspergillus sections Usti and Cavernicolus.</title>
        <authorList>
            <consortium name="Lawrence Berkeley National Laboratory"/>
            <person name="Nybo J.L."/>
            <person name="Vesth T.C."/>
            <person name="Theobald S."/>
            <person name="Frisvad J.C."/>
            <person name="Larsen T.O."/>
            <person name="Kjaerboelling I."/>
            <person name="Rothschild-Mancinelli K."/>
            <person name="Lyhne E.K."/>
            <person name="Kogle M.E."/>
            <person name="Barry K."/>
            <person name="Clum A."/>
            <person name="Na H."/>
            <person name="Ledsgaard L."/>
            <person name="Lin J."/>
            <person name="Lipzen A."/>
            <person name="Kuo A."/>
            <person name="Riley R."/>
            <person name="Mondo S."/>
            <person name="Labutti K."/>
            <person name="Haridas S."/>
            <person name="Pangalinan J."/>
            <person name="Salamov A.A."/>
            <person name="Simmons B.A."/>
            <person name="Magnuson J.K."/>
            <person name="Chen J."/>
            <person name="Drula E."/>
            <person name="Henrissat B."/>
            <person name="Wiebenga A."/>
            <person name="Lubbers R.J."/>
            <person name="Gomes A.C."/>
            <person name="Macurrencykelacurrency M.R."/>
            <person name="Stajich J."/>
            <person name="Grigoriev I.V."/>
            <person name="Mortensen U.H."/>
            <person name="De Vries R.P."/>
            <person name="Baker S.E."/>
            <person name="Andersen M.R."/>
        </authorList>
    </citation>
    <scope>NUCLEOTIDE SEQUENCE [LARGE SCALE GENOMIC DNA]</scope>
    <source>
        <strain evidence="4 5">CBS 449.75</strain>
    </source>
</reference>
<dbReference type="InterPro" id="IPR008030">
    <property type="entry name" value="NmrA-like"/>
</dbReference>
<gene>
    <name evidence="4" type="ORF">BJX67DRAFT_392093</name>
</gene>
<evidence type="ECO:0000313" key="4">
    <source>
        <dbReference type="EMBL" id="KAL2869567.1"/>
    </source>
</evidence>
<dbReference type="RefSeq" id="XP_070888546.1">
    <property type="nucleotide sequence ID" value="XM_071034892.1"/>
</dbReference>
<keyword evidence="5" id="KW-1185">Reference proteome</keyword>
<keyword evidence="2" id="KW-0560">Oxidoreductase</keyword>
<evidence type="ECO:0000313" key="5">
    <source>
        <dbReference type="Proteomes" id="UP001610432"/>
    </source>
</evidence>
<name>A0ABR4LYU1_9EURO</name>
<dbReference type="Gene3D" id="3.90.25.10">
    <property type="entry name" value="UDP-galactose 4-epimerase, domain 1"/>
    <property type="match status" value="1"/>
</dbReference>
<organism evidence="4 5">
    <name type="scientific">Aspergillus lucknowensis</name>
    <dbReference type="NCBI Taxonomy" id="176173"/>
    <lineage>
        <taxon>Eukaryota</taxon>
        <taxon>Fungi</taxon>
        <taxon>Dikarya</taxon>
        <taxon>Ascomycota</taxon>
        <taxon>Pezizomycotina</taxon>
        <taxon>Eurotiomycetes</taxon>
        <taxon>Eurotiomycetidae</taxon>
        <taxon>Eurotiales</taxon>
        <taxon>Aspergillaceae</taxon>
        <taxon>Aspergillus</taxon>
        <taxon>Aspergillus subgen. Nidulantes</taxon>
    </lineage>
</organism>
<dbReference type="Pfam" id="PF05368">
    <property type="entry name" value="NmrA"/>
    <property type="match status" value="1"/>
</dbReference>
<dbReference type="Gene3D" id="3.40.50.720">
    <property type="entry name" value="NAD(P)-binding Rossmann-like Domain"/>
    <property type="match status" value="1"/>
</dbReference>
<protein>
    <recommendedName>
        <fullName evidence="3">NmrA-like domain-containing protein</fullName>
    </recommendedName>
</protein>
<evidence type="ECO:0000256" key="2">
    <source>
        <dbReference type="ARBA" id="ARBA00023002"/>
    </source>
</evidence>
<dbReference type="EMBL" id="JBFXLQ010000009">
    <property type="protein sequence ID" value="KAL2869567.1"/>
    <property type="molecule type" value="Genomic_DNA"/>
</dbReference>
<proteinExistence type="predicted"/>
<dbReference type="PANTHER" id="PTHR47706:SF11">
    <property type="entry name" value="ISOFLAVONE REDUCTASE FAMILY PROTEIN (AFU_ORTHOLOGUE AFUA_1G12510)"/>
    <property type="match status" value="1"/>
</dbReference>
<dbReference type="Proteomes" id="UP001610432">
    <property type="component" value="Unassembled WGS sequence"/>
</dbReference>